<dbReference type="Gene3D" id="1.25.10.10">
    <property type="entry name" value="Leucine-rich Repeat Variant"/>
    <property type="match status" value="1"/>
</dbReference>
<evidence type="ECO:0000259" key="1">
    <source>
        <dbReference type="Pfam" id="PF08389"/>
    </source>
</evidence>
<dbReference type="Pfam" id="PF24138">
    <property type="entry name" value="TPR_TNPO3_IPO13_2nd"/>
    <property type="match status" value="1"/>
</dbReference>
<dbReference type="InterPro" id="IPR016024">
    <property type="entry name" value="ARM-type_fold"/>
</dbReference>
<protein>
    <submittedName>
        <fullName evidence="2">Transportin-3</fullName>
    </submittedName>
</protein>
<reference evidence="2" key="1">
    <citation type="submission" date="2015-07" db="EMBL/GenBank/DDBJ databases">
        <title>Transcriptome Assembly of Anthurium amnicola.</title>
        <authorList>
            <person name="Suzuki J."/>
        </authorList>
    </citation>
    <scope>NUCLEOTIDE SEQUENCE</scope>
</reference>
<dbReference type="GO" id="GO:0005737">
    <property type="term" value="C:cytoplasm"/>
    <property type="evidence" value="ECO:0007669"/>
    <property type="project" value="TreeGrafter"/>
</dbReference>
<dbReference type="AlphaFoldDB" id="A0A1D1XKQ6"/>
<organism evidence="2">
    <name type="scientific">Anthurium amnicola</name>
    <dbReference type="NCBI Taxonomy" id="1678845"/>
    <lineage>
        <taxon>Eukaryota</taxon>
        <taxon>Viridiplantae</taxon>
        <taxon>Streptophyta</taxon>
        <taxon>Embryophyta</taxon>
        <taxon>Tracheophyta</taxon>
        <taxon>Spermatophyta</taxon>
        <taxon>Magnoliopsida</taxon>
        <taxon>Liliopsida</taxon>
        <taxon>Araceae</taxon>
        <taxon>Pothoideae</taxon>
        <taxon>Potheae</taxon>
        <taxon>Anthurium</taxon>
    </lineage>
</organism>
<dbReference type="InterPro" id="IPR013598">
    <property type="entry name" value="Exportin-1/Importin-b-like"/>
</dbReference>
<evidence type="ECO:0000313" key="2">
    <source>
        <dbReference type="EMBL" id="JAT42986.1"/>
    </source>
</evidence>
<dbReference type="FunFam" id="1.25.10.10:FF:000450">
    <property type="entry name" value="ARM repeat superfamily protein"/>
    <property type="match status" value="1"/>
</dbReference>
<dbReference type="PANTHER" id="PTHR12363:SF44">
    <property type="entry name" value="ARM REPEAT SUPERFAMILY PROTEIN"/>
    <property type="match status" value="1"/>
</dbReference>
<dbReference type="SUPFAM" id="SSF48371">
    <property type="entry name" value="ARM repeat"/>
    <property type="match status" value="1"/>
</dbReference>
<dbReference type="InterPro" id="IPR011989">
    <property type="entry name" value="ARM-like"/>
</dbReference>
<dbReference type="PANTHER" id="PTHR12363">
    <property type="entry name" value="TRANSPORTIN 3 AND IMPORTIN 13"/>
    <property type="match status" value="1"/>
</dbReference>
<dbReference type="EMBL" id="GDJX01024950">
    <property type="protein sequence ID" value="JAT42986.1"/>
    <property type="molecule type" value="Transcribed_RNA"/>
</dbReference>
<dbReference type="GO" id="GO:0006606">
    <property type="term" value="P:protein import into nucleus"/>
    <property type="evidence" value="ECO:0007669"/>
    <property type="project" value="TreeGrafter"/>
</dbReference>
<dbReference type="Pfam" id="PF08389">
    <property type="entry name" value="Xpo1"/>
    <property type="match status" value="1"/>
</dbReference>
<accession>A0A1D1XKQ6</accession>
<dbReference type="InterPro" id="IPR057941">
    <property type="entry name" value="TPR_TNPO3_IPO13_2nd"/>
</dbReference>
<feature type="domain" description="Exportin-1/Importin-beta-like" evidence="1">
    <location>
        <begin position="141"/>
        <end position="298"/>
    </location>
</feature>
<name>A0A1D1XKQ6_9ARAE</name>
<proteinExistence type="predicted"/>
<sequence length="1050" mass="114959">MDAAAMAAAAELEQQKAKVAEAVRVLNHDAQSCNRVAANQWLVQFQQSDAAWEVATSLLLSPPPPLSPRPPPSELVSPSSATAAATASSAFSLQLGFEVEFFAAQILRRKIQSEGYYLQLGAKDALLNALLLAAKRFSMGPPQLLTQICLALSGLVLRAVEHKKPIEQLFASLHKLQSHESENMAVLELLTVLPEEVVDDQNVDRSIDFTSRSEFTRELLSHTPKVLEFLLHQSKHSPDDGIQLHDRNRKVLRCLLSWVRAGCFSEIPPSSLPTHPLLNFVFKSLQVSSSFDVAIEVLIELVSRFEGIPQVLLSRIQYLKDILLLPAVKTRDEKVISGLACLMAEIGQAAPALIADASPEALALADALLSCAAYPSEVWDIADSTLQFWCSLAGYLLGLDLDRESNQKTVKDVFSPVFLALLDALLFSAQVNDPSVDNENGHIEIPDGLIQFRTNLEELLVDICHILGPSSFIQKLFCGEWATADVRIPWMEVETRMFALNTVADIVLQDGQPFDFSVVIQLVTILSSRPSDQLRGFICFVYKSVADVVGSYSKWISSFQNNIGQLLLFCASGITKSISSNACSLAFRKLCEDASTAIHEPSNLDILIWIGEGLDKIHLPLEEEEEIVGSITLVLSSVSNKELKNNTLARLLSSGYSAIEKLIDADSEPSLRQNPAAYMQALNSAVRGLYRMGAVFSHLGNPPSADVIEDDAVLVLLGVLWPLLEKLFRSVHMESASLSTAACRSLSQALQSSGEHFLLLLPSVLDCLSTNFLSFQSHECYIRTATVVIEEFGHREEYGPLYISTFERFTSAASVMALNSSYICDQEPDLVEAYANFTSTFVRCCPKEVVAASGSLLEISFQKAAICCTAMHRGAALSAMSYMSCFLDVSINYLFECMASVAEGSLIAVIIHVIARSGEGLISNLVYALLGVSAMSRVHKSATILQQLAAVCSLCEQTSWKALLSWESIHRWLVSMLQTLPAEYLKKGEEETLVPLWLNALGSAASDYITSKTSAPGKDSYGHMQGKGGRTLKRIIREFADTHRVISNPT</sequence>
<dbReference type="InterPro" id="IPR051345">
    <property type="entry name" value="Importin_beta-like_NTR"/>
</dbReference>
<gene>
    <name evidence="2" type="primary">Tnpo3_6</name>
    <name evidence="2" type="ORF">g.91034</name>
</gene>